<dbReference type="InterPro" id="IPR023214">
    <property type="entry name" value="HAD_sf"/>
</dbReference>
<dbReference type="PANTHER" id="PTHR43520:SF8">
    <property type="entry name" value="P-TYPE CU(+) TRANSPORTER"/>
    <property type="match status" value="1"/>
</dbReference>
<organism evidence="12 13">
    <name type="scientific">Microlunatus parietis</name>
    <dbReference type="NCBI Taxonomy" id="682979"/>
    <lineage>
        <taxon>Bacteria</taxon>
        <taxon>Bacillati</taxon>
        <taxon>Actinomycetota</taxon>
        <taxon>Actinomycetes</taxon>
        <taxon>Propionibacteriales</taxon>
        <taxon>Propionibacteriaceae</taxon>
        <taxon>Microlunatus</taxon>
    </lineage>
</organism>
<dbReference type="InterPro" id="IPR059000">
    <property type="entry name" value="ATPase_P-type_domA"/>
</dbReference>
<dbReference type="InterPro" id="IPR036163">
    <property type="entry name" value="HMA_dom_sf"/>
</dbReference>
<keyword evidence="8 10" id="KW-1133">Transmembrane helix</keyword>
<dbReference type="PRINTS" id="PR00119">
    <property type="entry name" value="CATATPASE"/>
</dbReference>
<dbReference type="NCBIfam" id="TIGR01494">
    <property type="entry name" value="ATPase_P-type"/>
    <property type="match status" value="1"/>
</dbReference>
<dbReference type="NCBIfam" id="TIGR01525">
    <property type="entry name" value="ATPase-IB_hvy"/>
    <property type="match status" value="1"/>
</dbReference>
<keyword evidence="10" id="KW-1003">Cell membrane</keyword>
<dbReference type="InterPro" id="IPR044492">
    <property type="entry name" value="P_typ_ATPase_HD_dom"/>
</dbReference>
<dbReference type="InterPro" id="IPR017969">
    <property type="entry name" value="Heavy-metal-associated_CS"/>
</dbReference>
<dbReference type="SUPFAM" id="SSF56784">
    <property type="entry name" value="HAD-like"/>
    <property type="match status" value="1"/>
</dbReference>
<dbReference type="InterPro" id="IPR001757">
    <property type="entry name" value="P_typ_ATPase"/>
</dbReference>
<evidence type="ECO:0000256" key="10">
    <source>
        <dbReference type="RuleBase" id="RU362081"/>
    </source>
</evidence>
<dbReference type="RefSeq" id="WP_179757621.1">
    <property type="nucleotide sequence ID" value="NZ_JACCBU010000001.1"/>
</dbReference>
<dbReference type="SUPFAM" id="SSF55008">
    <property type="entry name" value="HMA, heavy metal-associated domain"/>
    <property type="match status" value="1"/>
</dbReference>
<accession>A0A7Y9IDQ0</accession>
<dbReference type="Pfam" id="PF00702">
    <property type="entry name" value="Hydrolase"/>
    <property type="match status" value="1"/>
</dbReference>
<dbReference type="InterPro" id="IPR008250">
    <property type="entry name" value="ATPase_P-typ_transduc_dom_A_sf"/>
</dbReference>
<evidence type="ECO:0000313" key="12">
    <source>
        <dbReference type="EMBL" id="NYE75048.1"/>
    </source>
</evidence>
<dbReference type="GO" id="GO:0016887">
    <property type="term" value="F:ATP hydrolysis activity"/>
    <property type="evidence" value="ECO:0007669"/>
    <property type="project" value="InterPro"/>
</dbReference>
<dbReference type="Proteomes" id="UP000569914">
    <property type="component" value="Unassembled WGS sequence"/>
</dbReference>
<dbReference type="PROSITE" id="PS00154">
    <property type="entry name" value="ATPASE_E1_E2"/>
    <property type="match status" value="1"/>
</dbReference>
<dbReference type="EMBL" id="JACCBU010000001">
    <property type="protein sequence ID" value="NYE75048.1"/>
    <property type="molecule type" value="Genomic_DNA"/>
</dbReference>
<dbReference type="GO" id="GO:0005507">
    <property type="term" value="F:copper ion binding"/>
    <property type="evidence" value="ECO:0007669"/>
    <property type="project" value="TreeGrafter"/>
</dbReference>
<keyword evidence="6 10" id="KW-0067">ATP-binding</keyword>
<dbReference type="Gene3D" id="3.30.70.100">
    <property type="match status" value="1"/>
</dbReference>
<dbReference type="SUPFAM" id="SSF81665">
    <property type="entry name" value="Calcium ATPase, transmembrane domain M"/>
    <property type="match status" value="1"/>
</dbReference>
<dbReference type="InterPro" id="IPR027256">
    <property type="entry name" value="P-typ_ATPase_IB"/>
</dbReference>
<evidence type="ECO:0000256" key="1">
    <source>
        <dbReference type="ARBA" id="ARBA00004651"/>
    </source>
</evidence>
<feature type="transmembrane region" description="Helical" evidence="10">
    <location>
        <begin position="705"/>
        <end position="722"/>
    </location>
</feature>
<name>A0A7Y9IDQ0_9ACTN</name>
<keyword evidence="3 10" id="KW-0812">Transmembrane</keyword>
<comment type="subcellular location">
    <subcellularLocation>
        <location evidence="1">Cell membrane</location>
        <topology evidence="1">Multi-pass membrane protein</topology>
    </subcellularLocation>
</comment>
<dbReference type="Pfam" id="PF00122">
    <property type="entry name" value="E1-E2_ATPase"/>
    <property type="match status" value="1"/>
</dbReference>
<evidence type="ECO:0000256" key="6">
    <source>
        <dbReference type="ARBA" id="ARBA00022840"/>
    </source>
</evidence>
<dbReference type="CDD" id="cd02094">
    <property type="entry name" value="P-type_ATPase_Cu-like"/>
    <property type="match status" value="1"/>
</dbReference>
<evidence type="ECO:0000313" key="13">
    <source>
        <dbReference type="Proteomes" id="UP000569914"/>
    </source>
</evidence>
<evidence type="ECO:0000259" key="11">
    <source>
        <dbReference type="PROSITE" id="PS50846"/>
    </source>
</evidence>
<reference evidence="12 13" key="1">
    <citation type="submission" date="2020-07" db="EMBL/GenBank/DDBJ databases">
        <title>Sequencing the genomes of 1000 actinobacteria strains.</title>
        <authorList>
            <person name="Klenk H.-P."/>
        </authorList>
    </citation>
    <scope>NUCLEOTIDE SEQUENCE [LARGE SCALE GENOMIC DNA]</scope>
    <source>
        <strain evidence="12 13">DSM 22083</strain>
    </source>
</reference>
<feature type="transmembrane region" description="Helical" evidence="10">
    <location>
        <begin position="134"/>
        <end position="152"/>
    </location>
</feature>
<keyword evidence="7" id="KW-1278">Translocase</keyword>
<dbReference type="GO" id="GO:0005886">
    <property type="term" value="C:plasma membrane"/>
    <property type="evidence" value="ECO:0007669"/>
    <property type="project" value="UniProtKB-SubCell"/>
</dbReference>
<dbReference type="CDD" id="cd00371">
    <property type="entry name" value="HMA"/>
    <property type="match status" value="1"/>
</dbReference>
<comment type="caution">
    <text evidence="12">The sequence shown here is derived from an EMBL/GenBank/DDBJ whole genome shotgun (WGS) entry which is preliminary data.</text>
</comment>
<dbReference type="PANTHER" id="PTHR43520">
    <property type="entry name" value="ATP7, ISOFORM B"/>
    <property type="match status" value="1"/>
</dbReference>
<feature type="transmembrane region" description="Helical" evidence="10">
    <location>
        <begin position="212"/>
        <end position="230"/>
    </location>
</feature>
<dbReference type="InterPro" id="IPR023298">
    <property type="entry name" value="ATPase_P-typ_TM_dom_sf"/>
</dbReference>
<proteinExistence type="inferred from homology"/>
<evidence type="ECO:0000256" key="7">
    <source>
        <dbReference type="ARBA" id="ARBA00022967"/>
    </source>
</evidence>
<sequence length="753" mass="78203">MTGTELINNGTATEGTDRIELEIGGMTCAACATRIEKKLNRLDGATAIVNYATERAVVTGLTADRAPDVVDAVRKAGYTADVIPADTGADRYESSRPDRVGMLRRRLAVAAILTLPLGNLTIALALVPGLRFPYWEWLCVLIAIPVVFWCAWPFHRATLRNLAHRSFSMDTLVSLGVLSAFGWSVVSLITGSPDDRGYWLGYGITPAGADSIYLEVAAAVTTFLLTGRYFEARARRSAADVLGALNRLAANRVRVVRDGEERVIDVAELRVGETFAVRPGETIAADGTVLDGASSIEVSMMTGEPLPVEATAGSTVLGGTINLTGRMLIKADRVGEQTQLAQMAVLAEQAQARKARVQRLVDRVVAVFVPAVLIIAALTLAGWLITGSGVREAASAAISVLIIACPCALGLATPTALMVGVGRAGQLGIVIKGPDALEASGEIDTVVLDKTGTLTEGSVAVRSVRIVGDLAEPDVVRLAAATERHSEHPVGAAIAALADPDAPEPAVTDFAAEPGLGARAAVDGRRVVIGNAKLMERSGIAVPEAAGEALATAESEGQTAVLVAVDDAVVAVLGLADTLRDSAAEAVAELRRLGLTTVLLTGDNERAANAVGTAIGVDAVIADVLPTQKAAAIESLQAGGAKVAMVGDGINDATALATADLGLAVINGTDIALRSADLILVRRHLGVIPDAIELSRRTLKTIRGNLIWAFGYNIAAIPLAAAGWLNPLIAGVAMSLSSIFVVTNSLRLRNFRS</sequence>
<dbReference type="SFLD" id="SFLDG00002">
    <property type="entry name" value="C1.7:_P-type_atpase_like"/>
    <property type="match status" value="1"/>
</dbReference>
<dbReference type="Gene3D" id="2.70.150.10">
    <property type="entry name" value="Calcium-transporting ATPase, cytoplasmic transduction domain A"/>
    <property type="match status" value="1"/>
</dbReference>
<dbReference type="InterPro" id="IPR018303">
    <property type="entry name" value="ATPase_P-typ_P_site"/>
</dbReference>
<evidence type="ECO:0000256" key="4">
    <source>
        <dbReference type="ARBA" id="ARBA00022723"/>
    </source>
</evidence>
<feature type="transmembrane region" description="Helical" evidence="10">
    <location>
        <begin position="172"/>
        <end position="192"/>
    </location>
</feature>
<feature type="transmembrane region" description="Helical" evidence="10">
    <location>
        <begin position="364"/>
        <end position="385"/>
    </location>
</feature>
<dbReference type="InterPro" id="IPR036412">
    <property type="entry name" value="HAD-like_sf"/>
</dbReference>
<keyword evidence="4 10" id="KW-0479">Metal-binding</keyword>
<dbReference type="PROSITE" id="PS01047">
    <property type="entry name" value="HMA_1"/>
    <property type="match status" value="1"/>
</dbReference>
<dbReference type="InterPro" id="IPR006121">
    <property type="entry name" value="HMA_dom"/>
</dbReference>
<gene>
    <name evidence="12" type="ORF">BKA15_006377</name>
</gene>
<feature type="transmembrane region" description="Helical" evidence="10">
    <location>
        <begin position="107"/>
        <end position="128"/>
    </location>
</feature>
<dbReference type="PRINTS" id="PR00120">
    <property type="entry name" value="HATPASE"/>
</dbReference>
<feature type="domain" description="HMA" evidence="11">
    <location>
        <begin position="17"/>
        <end position="81"/>
    </location>
</feature>
<dbReference type="GO" id="GO:0055070">
    <property type="term" value="P:copper ion homeostasis"/>
    <property type="evidence" value="ECO:0007669"/>
    <property type="project" value="TreeGrafter"/>
</dbReference>
<dbReference type="PROSITE" id="PS50846">
    <property type="entry name" value="HMA_2"/>
    <property type="match status" value="1"/>
</dbReference>
<dbReference type="Pfam" id="PF00403">
    <property type="entry name" value="HMA"/>
    <property type="match status" value="1"/>
</dbReference>
<keyword evidence="5 10" id="KW-0547">Nucleotide-binding</keyword>
<dbReference type="Gene3D" id="3.40.1110.10">
    <property type="entry name" value="Calcium-transporting ATPase, cytoplasmic domain N"/>
    <property type="match status" value="2"/>
</dbReference>
<dbReference type="AlphaFoldDB" id="A0A7Y9IDQ0"/>
<dbReference type="GO" id="GO:0005524">
    <property type="term" value="F:ATP binding"/>
    <property type="evidence" value="ECO:0007669"/>
    <property type="project" value="UniProtKB-UniRule"/>
</dbReference>
<protein>
    <submittedName>
        <fullName evidence="12">Cu+-exporting ATPase</fullName>
    </submittedName>
</protein>
<dbReference type="SFLD" id="SFLDF00027">
    <property type="entry name" value="p-type_atpase"/>
    <property type="match status" value="1"/>
</dbReference>
<evidence type="ECO:0000256" key="3">
    <source>
        <dbReference type="ARBA" id="ARBA00022692"/>
    </source>
</evidence>
<comment type="similarity">
    <text evidence="2 10">Belongs to the cation transport ATPase (P-type) (TC 3.A.3) family. Type IB subfamily.</text>
</comment>
<dbReference type="SFLD" id="SFLDS00003">
    <property type="entry name" value="Haloacid_Dehalogenase"/>
    <property type="match status" value="1"/>
</dbReference>
<dbReference type="SUPFAM" id="SSF81653">
    <property type="entry name" value="Calcium ATPase, transduction domain A"/>
    <property type="match status" value="1"/>
</dbReference>
<dbReference type="Gene3D" id="3.40.50.1000">
    <property type="entry name" value="HAD superfamily/HAD-like"/>
    <property type="match status" value="1"/>
</dbReference>
<evidence type="ECO:0000256" key="9">
    <source>
        <dbReference type="ARBA" id="ARBA00023136"/>
    </source>
</evidence>
<evidence type="ECO:0000256" key="2">
    <source>
        <dbReference type="ARBA" id="ARBA00006024"/>
    </source>
</evidence>
<dbReference type="InterPro" id="IPR023299">
    <property type="entry name" value="ATPase_P-typ_cyto_dom_N"/>
</dbReference>
<dbReference type="FunFam" id="2.70.150.10:FF:000002">
    <property type="entry name" value="Copper-transporting ATPase 1, putative"/>
    <property type="match status" value="1"/>
</dbReference>
<dbReference type="NCBIfam" id="TIGR01511">
    <property type="entry name" value="ATPase-IB1_Cu"/>
    <property type="match status" value="1"/>
</dbReference>
<feature type="transmembrane region" description="Helical" evidence="10">
    <location>
        <begin position="397"/>
        <end position="422"/>
    </location>
</feature>
<dbReference type="GO" id="GO:0043682">
    <property type="term" value="F:P-type divalent copper transporter activity"/>
    <property type="evidence" value="ECO:0007669"/>
    <property type="project" value="TreeGrafter"/>
</dbReference>
<evidence type="ECO:0000256" key="8">
    <source>
        <dbReference type="ARBA" id="ARBA00022989"/>
    </source>
</evidence>
<keyword evidence="9 10" id="KW-0472">Membrane</keyword>
<keyword evidence="13" id="KW-1185">Reference proteome</keyword>
<feature type="transmembrane region" description="Helical" evidence="10">
    <location>
        <begin position="728"/>
        <end position="746"/>
    </location>
</feature>
<evidence type="ECO:0000256" key="5">
    <source>
        <dbReference type="ARBA" id="ARBA00022741"/>
    </source>
</evidence>